<evidence type="ECO:0000313" key="5">
    <source>
        <dbReference type="EMBL" id="UYM18493.1"/>
    </source>
</evidence>
<accession>A0ABY6H2N9</accession>
<evidence type="ECO:0000256" key="4">
    <source>
        <dbReference type="ARBA" id="ARBA00024207"/>
    </source>
</evidence>
<dbReference type="Proteomes" id="UP001163255">
    <property type="component" value="Chromosome"/>
</dbReference>
<keyword evidence="1" id="KW-1277">Toxin-antitoxin system</keyword>
<evidence type="ECO:0000256" key="1">
    <source>
        <dbReference type="ARBA" id="ARBA00022649"/>
    </source>
</evidence>
<comment type="similarity">
    <text evidence="4">Belongs to the HepT RNase toxin family.</text>
</comment>
<reference evidence="5" key="1">
    <citation type="submission" date="2022-10" db="EMBL/GenBank/DDBJ databases">
        <title>Completed Genome Sequence of two octocoral isolated bacterium, Endozoicomonas euniceicola EF212T and Endozoicomonas gorgoniicola PS125T.</title>
        <authorList>
            <person name="Chiou Y.-J."/>
            <person name="Chen Y.-H."/>
        </authorList>
    </citation>
    <scope>NUCLEOTIDE SEQUENCE</scope>
    <source>
        <strain evidence="5">EF212</strain>
    </source>
</reference>
<dbReference type="PANTHER" id="PTHR33397">
    <property type="entry name" value="UPF0331 PROTEIN YUTE"/>
    <property type="match status" value="1"/>
</dbReference>
<dbReference type="RefSeq" id="WP_262601254.1">
    <property type="nucleotide sequence ID" value="NZ_CP103300.1"/>
</dbReference>
<dbReference type="EMBL" id="CP103300">
    <property type="protein sequence ID" value="UYM18493.1"/>
    <property type="molecule type" value="Genomic_DNA"/>
</dbReference>
<dbReference type="InterPro" id="IPR037038">
    <property type="entry name" value="HepT-like_sf"/>
</dbReference>
<keyword evidence="6" id="KW-1185">Reference proteome</keyword>
<name>A0ABY6H2N9_9GAMM</name>
<keyword evidence="2" id="KW-0540">Nuclease</keyword>
<gene>
    <name evidence="5" type="ORF">NX720_11520</name>
</gene>
<proteinExistence type="inferred from homology"/>
<organism evidence="5 6">
    <name type="scientific">Endozoicomonas euniceicola</name>
    <dbReference type="NCBI Taxonomy" id="1234143"/>
    <lineage>
        <taxon>Bacteria</taxon>
        <taxon>Pseudomonadati</taxon>
        <taxon>Pseudomonadota</taxon>
        <taxon>Gammaproteobacteria</taxon>
        <taxon>Oceanospirillales</taxon>
        <taxon>Endozoicomonadaceae</taxon>
        <taxon>Endozoicomonas</taxon>
    </lineage>
</organism>
<dbReference type="InterPro" id="IPR052379">
    <property type="entry name" value="Type_VII_TA_RNase"/>
</dbReference>
<sequence>MDDVILNKYAIIQRCLMRIREEYVGHENELTTNFTRQDSIILNIQRASQAALDLSNRIIRLKQLPVPQESRESFSILSDHSLVSTTLTDSMMKMVGFRNIAVHEYQKLNLDILKAVIEQHVQDIERFAVEVMKSVD</sequence>
<evidence type="ECO:0000256" key="2">
    <source>
        <dbReference type="ARBA" id="ARBA00022722"/>
    </source>
</evidence>
<evidence type="ECO:0000256" key="3">
    <source>
        <dbReference type="ARBA" id="ARBA00022801"/>
    </source>
</evidence>
<evidence type="ECO:0000313" key="6">
    <source>
        <dbReference type="Proteomes" id="UP001163255"/>
    </source>
</evidence>
<dbReference type="PANTHER" id="PTHR33397:SF3">
    <property type="entry name" value="MRNA NUCLEASE HEPT"/>
    <property type="match status" value="1"/>
</dbReference>
<protein>
    <submittedName>
        <fullName evidence="5">DUF86 domain-containing protein</fullName>
    </submittedName>
</protein>
<dbReference type="NCBIfam" id="NF047751">
    <property type="entry name" value="HepT_toxin"/>
    <property type="match status" value="1"/>
</dbReference>
<dbReference type="InterPro" id="IPR008201">
    <property type="entry name" value="HepT-like"/>
</dbReference>
<keyword evidence="3" id="KW-0378">Hydrolase</keyword>
<dbReference type="Gene3D" id="1.20.120.580">
    <property type="entry name" value="bsu32300-like"/>
    <property type="match status" value="1"/>
</dbReference>
<dbReference type="Pfam" id="PF01934">
    <property type="entry name" value="HepT-like"/>
    <property type="match status" value="1"/>
</dbReference>